<keyword evidence="3" id="KW-0560">Oxidoreductase</keyword>
<protein>
    <submittedName>
        <fullName evidence="8">NAD(P)-dependent alcohol dehydrogenase</fullName>
    </submittedName>
</protein>
<comment type="cofactor">
    <cofactor evidence="5">
        <name>Zn(2+)</name>
        <dbReference type="ChEBI" id="CHEBI:29105"/>
    </cofactor>
</comment>
<evidence type="ECO:0000313" key="8">
    <source>
        <dbReference type="EMBL" id="GAA0315492.1"/>
    </source>
</evidence>
<keyword evidence="6" id="KW-0472">Membrane</keyword>
<keyword evidence="6" id="KW-1133">Transmembrane helix</keyword>
<dbReference type="Proteomes" id="UP001501787">
    <property type="component" value="Unassembled WGS sequence"/>
</dbReference>
<evidence type="ECO:0000256" key="6">
    <source>
        <dbReference type="SAM" id="Phobius"/>
    </source>
</evidence>
<dbReference type="PANTHER" id="PTHR43880">
    <property type="entry name" value="ALCOHOL DEHYDROGENASE"/>
    <property type="match status" value="1"/>
</dbReference>
<gene>
    <name evidence="8" type="ORF">GCM10009129_10960</name>
</gene>
<dbReference type="InterPro" id="IPR002328">
    <property type="entry name" value="ADH_Zn_CS"/>
</dbReference>
<dbReference type="PANTHER" id="PTHR43880:SF12">
    <property type="entry name" value="ALCOHOL DEHYDROGENASE CLASS-3"/>
    <property type="match status" value="1"/>
</dbReference>
<organism evidence="8 9">
    <name type="scientific">Psychrobacter aestuarii</name>
    <dbReference type="NCBI Taxonomy" id="556327"/>
    <lineage>
        <taxon>Bacteria</taxon>
        <taxon>Pseudomonadati</taxon>
        <taxon>Pseudomonadota</taxon>
        <taxon>Gammaproteobacteria</taxon>
        <taxon>Moraxellales</taxon>
        <taxon>Moraxellaceae</taxon>
        <taxon>Psychrobacter</taxon>
    </lineage>
</organism>
<evidence type="ECO:0000259" key="7">
    <source>
        <dbReference type="SMART" id="SM00829"/>
    </source>
</evidence>
<dbReference type="SMART" id="SM00829">
    <property type="entry name" value="PKS_ER"/>
    <property type="match status" value="1"/>
</dbReference>
<feature type="domain" description="Enoyl reductase (ER)" evidence="7">
    <location>
        <begin position="23"/>
        <end position="371"/>
    </location>
</feature>
<proteinExistence type="inferred from homology"/>
<keyword evidence="9" id="KW-1185">Reference proteome</keyword>
<evidence type="ECO:0000256" key="5">
    <source>
        <dbReference type="RuleBase" id="RU361277"/>
    </source>
</evidence>
<dbReference type="InterPro" id="IPR013154">
    <property type="entry name" value="ADH-like_N"/>
</dbReference>
<comment type="caution">
    <text evidence="8">The sequence shown here is derived from an EMBL/GenBank/DDBJ whole genome shotgun (WGS) entry which is preliminary data.</text>
</comment>
<keyword evidence="6" id="KW-0812">Transmembrane</keyword>
<dbReference type="Pfam" id="PF00107">
    <property type="entry name" value="ADH_zinc_N"/>
    <property type="match status" value="1"/>
</dbReference>
<dbReference type="InterPro" id="IPR020843">
    <property type="entry name" value="ER"/>
</dbReference>
<sequence>MTQNTQQQTPQKTYKAAVIREKGGKFQMETVKATDMRDDEVLVRVVAAGMCHTDMVARDQVFPVPQPIVLGHEGSGIVQAVGSKVTELAAGDHVVLTFLNCNTCNACHEGHPAYCENFNDYNFSGQRVDGSHALSAEDDSELHDRFFGQSSFSEYAIANVRNVIKVRKDAPLELLGPLGCGIQTGAGTVMNALKVSAGSSFVAWGGGAVGLSAVMAAAALGATTIIAIDIVPSRLALARTLGATHVINSKEEDAVARVKEITHGGAQFAMDSTGISALICDMMASLRSRGTAAIVGASAPGTTAALDVTDIMQNCKTLIGVVEGDSVPSIFIPVLIDLYMAGKFPFDKLVKFYDFDDINQAAEDSEKGITLKPIIKISATDDSKKA</sequence>
<dbReference type="InterPro" id="IPR011032">
    <property type="entry name" value="GroES-like_sf"/>
</dbReference>
<comment type="similarity">
    <text evidence="5">Belongs to the zinc-containing alcohol dehydrogenase family.</text>
</comment>
<evidence type="ECO:0000313" key="9">
    <source>
        <dbReference type="Proteomes" id="UP001501787"/>
    </source>
</evidence>
<evidence type="ECO:0000256" key="2">
    <source>
        <dbReference type="ARBA" id="ARBA00022833"/>
    </source>
</evidence>
<keyword evidence="4" id="KW-0520">NAD</keyword>
<dbReference type="Pfam" id="PF08240">
    <property type="entry name" value="ADH_N"/>
    <property type="match status" value="1"/>
</dbReference>
<dbReference type="CDD" id="cd08278">
    <property type="entry name" value="benzyl_alcohol_DH"/>
    <property type="match status" value="1"/>
</dbReference>
<keyword evidence="1 5" id="KW-0479">Metal-binding</keyword>
<dbReference type="RefSeq" id="WP_201503447.1">
    <property type="nucleotide sequence ID" value="NZ_BAAAFR010000001.1"/>
</dbReference>
<dbReference type="SUPFAM" id="SSF51735">
    <property type="entry name" value="NAD(P)-binding Rossmann-fold domains"/>
    <property type="match status" value="1"/>
</dbReference>
<dbReference type="SUPFAM" id="SSF50129">
    <property type="entry name" value="GroES-like"/>
    <property type="match status" value="1"/>
</dbReference>
<evidence type="ECO:0000256" key="4">
    <source>
        <dbReference type="ARBA" id="ARBA00023027"/>
    </source>
</evidence>
<reference evidence="9" key="1">
    <citation type="journal article" date="2019" name="Int. J. Syst. Evol. Microbiol.">
        <title>The Global Catalogue of Microorganisms (GCM) 10K type strain sequencing project: providing services to taxonomists for standard genome sequencing and annotation.</title>
        <authorList>
            <consortium name="The Broad Institute Genomics Platform"/>
            <consortium name="The Broad Institute Genome Sequencing Center for Infectious Disease"/>
            <person name="Wu L."/>
            <person name="Ma J."/>
        </authorList>
    </citation>
    <scope>NUCLEOTIDE SEQUENCE [LARGE SCALE GENOMIC DNA]</scope>
    <source>
        <strain evidence="9">JCM 16343</strain>
    </source>
</reference>
<evidence type="ECO:0000256" key="3">
    <source>
        <dbReference type="ARBA" id="ARBA00023002"/>
    </source>
</evidence>
<keyword evidence="2 5" id="KW-0862">Zinc</keyword>
<dbReference type="InterPro" id="IPR013149">
    <property type="entry name" value="ADH-like_C"/>
</dbReference>
<dbReference type="Gene3D" id="3.40.50.720">
    <property type="entry name" value="NAD(P)-binding Rossmann-like Domain"/>
    <property type="match status" value="1"/>
</dbReference>
<dbReference type="EMBL" id="BAAAFR010000001">
    <property type="protein sequence ID" value="GAA0315492.1"/>
    <property type="molecule type" value="Genomic_DNA"/>
</dbReference>
<dbReference type="Gene3D" id="3.90.180.10">
    <property type="entry name" value="Medium-chain alcohol dehydrogenases, catalytic domain"/>
    <property type="match status" value="1"/>
</dbReference>
<name>A0ABP3FHX7_9GAMM</name>
<feature type="transmembrane region" description="Helical" evidence="6">
    <location>
        <begin position="201"/>
        <end position="231"/>
    </location>
</feature>
<accession>A0ABP3FHX7</accession>
<dbReference type="PROSITE" id="PS00059">
    <property type="entry name" value="ADH_ZINC"/>
    <property type="match status" value="1"/>
</dbReference>
<evidence type="ECO:0000256" key="1">
    <source>
        <dbReference type="ARBA" id="ARBA00022723"/>
    </source>
</evidence>
<dbReference type="InterPro" id="IPR036291">
    <property type="entry name" value="NAD(P)-bd_dom_sf"/>
</dbReference>